<gene>
    <name evidence="2" type="ORF">GCM10010508_19390</name>
</gene>
<feature type="region of interest" description="Disordered" evidence="1">
    <location>
        <begin position="1"/>
        <end position="27"/>
    </location>
</feature>
<dbReference type="Proteomes" id="UP000608955">
    <property type="component" value="Unassembled WGS sequence"/>
</dbReference>
<dbReference type="EMBL" id="BMVF01000004">
    <property type="protein sequence ID" value="GHD87402.1"/>
    <property type="molecule type" value="Genomic_DNA"/>
</dbReference>
<keyword evidence="3" id="KW-1185">Reference proteome</keyword>
<accession>A0A918Y1R1</accession>
<proteinExistence type="predicted"/>
<protein>
    <submittedName>
        <fullName evidence="2">Uncharacterized protein</fullName>
    </submittedName>
</protein>
<reference evidence="2" key="1">
    <citation type="journal article" date="2014" name="Int. J. Syst. Evol. Microbiol.">
        <title>Complete genome sequence of Corynebacterium casei LMG S-19264T (=DSM 44701T), isolated from a smear-ripened cheese.</title>
        <authorList>
            <consortium name="US DOE Joint Genome Institute (JGI-PGF)"/>
            <person name="Walter F."/>
            <person name="Albersmeier A."/>
            <person name="Kalinowski J."/>
            <person name="Ruckert C."/>
        </authorList>
    </citation>
    <scope>NUCLEOTIDE SEQUENCE</scope>
    <source>
        <strain evidence="2">JCM 4654</strain>
    </source>
</reference>
<organism evidence="2 3">
    <name type="scientific">Streptomyces naganishii JCM 4654</name>
    <dbReference type="NCBI Taxonomy" id="1306179"/>
    <lineage>
        <taxon>Bacteria</taxon>
        <taxon>Bacillati</taxon>
        <taxon>Actinomycetota</taxon>
        <taxon>Actinomycetes</taxon>
        <taxon>Kitasatosporales</taxon>
        <taxon>Streptomycetaceae</taxon>
        <taxon>Streptomyces</taxon>
    </lineage>
</organism>
<dbReference type="AlphaFoldDB" id="A0A918Y1R1"/>
<evidence type="ECO:0000256" key="1">
    <source>
        <dbReference type="SAM" id="MobiDB-lite"/>
    </source>
</evidence>
<sequence>MDGCGASSVRLPPLPAAPEWPEFPQDVRDITTAPHAAAMAAARIAPLFRMASMIASRPRVPGPAPWRAVVAFVTRMAARGAWRGPGRCLLE</sequence>
<evidence type="ECO:0000313" key="2">
    <source>
        <dbReference type="EMBL" id="GHD87402.1"/>
    </source>
</evidence>
<reference evidence="2" key="2">
    <citation type="submission" date="2020-09" db="EMBL/GenBank/DDBJ databases">
        <authorList>
            <person name="Sun Q."/>
            <person name="Ohkuma M."/>
        </authorList>
    </citation>
    <scope>NUCLEOTIDE SEQUENCE</scope>
    <source>
        <strain evidence="2">JCM 4654</strain>
    </source>
</reference>
<evidence type="ECO:0000313" key="3">
    <source>
        <dbReference type="Proteomes" id="UP000608955"/>
    </source>
</evidence>
<comment type="caution">
    <text evidence="2">The sequence shown here is derived from an EMBL/GenBank/DDBJ whole genome shotgun (WGS) entry which is preliminary data.</text>
</comment>
<name>A0A918Y1R1_9ACTN</name>